<evidence type="ECO:0000313" key="2">
    <source>
        <dbReference type="Proteomes" id="UP000054977"/>
    </source>
</evidence>
<dbReference type="AlphaFoldDB" id="A0A158JGQ1"/>
<name>A0A158JGQ1_9BURK</name>
<proteinExistence type="predicted"/>
<comment type="caution">
    <text evidence="1">The sequence shown here is derived from an EMBL/GenBank/DDBJ whole genome shotgun (WGS) entry which is preliminary data.</text>
</comment>
<gene>
    <name evidence="1" type="ORF">AWB65_06631</name>
</gene>
<evidence type="ECO:0000313" key="1">
    <source>
        <dbReference type="EMBL" id="SAL67994.1"/>
    </source>
</evidence>
<organism evidence="1 2">
    <name type="scientific">Caballeronia humi</name>
    <dbReference type="NCBI Taxonomy" id="326474"/>
    <lineage>
        <taxon>Bacteria</taxon>
        <taxon>Pseudomonadati</taxon>
        <taxon>Pseudomonadota</taxon>
        <taxon>Betaproteobacteria</taxon>
        <taxon>Burkholderiales</taxon>
        <taxon>Burkholderiaceae</taxon>
        <taxon>Caballeronia</taxon>
    </lineage>
</organism>
<dbReference type="Proteomes" id="UP000054977">
    <property type="component" value="Unassembled WGS sequence"/>
</dbReference>
<reference evidence="1" key="1">
    <citation type="submission" date="2016-01" db="EMBL/GenBank/DDBJ databases">
        <authorList>
            <person name="Peeters C."/>
        </authorList>
    </citation>
    <scope>NUCLEOTIDE SEQUENCE [LARGE SCALE GENOMIC DNA]</scope>
    <source>
        <strain evidence="1">LMG 22934</strain>
    </source>
</reference>
<keyword evidence="2" id="KW-1185">Reference proteome</keyword>
<protein>
    <submittedName>
        <fullName evidence="1">Uncharacterized protein</fullName>
    </submittedName>
</protein>
<sequence length="59" mass="6519">MPRATRVAEDPQRLTHSHPRILKCVTLRQKVCSVPHVLTVADESGVILNPISNLKSASF</sequence>
<dbReference type="EMBL" id="FCNW02000099">
    <property type="protein sequence ID" value="SAL67994.1"/>
    <property type="molecule type" value="Genomic_DNA"/>
</dbReference>
<accession>A0A158JGQ1</accession>